<dbReference type="AlphaFoldDB" id="A0AA40FT98"/>
<name>A0AA40FT98_9HYME</name>
<keyword evidence="2" id="KW-1185">Reference proteome</keyword>
<sequence length="117" mass="12899">MNTSPDCAFTFCDQQRFDLGLFLHSSKIVSIPHGTVQGVRLNEGWTEGARGEISCAEEANAQLPGRSRVRTFAITLSTVGRLLTRLVIAPEKADKIDWDMSMPFELTPPTPPSVLRP</sequence>
<protein>
    <submittedName>
        <fullName evidence="1">Uncharacterized protein</fullName>
    </submittedName>
</protein>
<comment type="caution">
    <text evidence="1">The sequence shown here is derived from an EMBL/GenBank/DDBJ whole genome shotgun (WGS) entry which is preliminary data.</text>
</comment>
<evidence type="ECO:0000313" key="1">
    <source>
        <dbReference type="EMBL" id="KAK1124818.1"/>
    </source>
</evidence>
<organism evidence="1 2">
    <name type="scientific">Melipona bicolor</name>
    <dbReference type="NCBI Taxonomy" id="60889"/>
    <lineage>
        <taxon>Eukaryota</taxon>
        <taxon>Metazoa</taxon>
        <taxon>Ecdysozoa</taxon>
        <taxon>Arthropoda</taxon>
        <taxon>Hexapoda</taxon>
        <taxon>Insecta</taxon>
        <taxon>Pterygota</taxon>
        <taxon>Neoptera</taxon>
        <taxon>Endopterygota</taxon>
        <taxon>Hymenoptera</taxon>
        <taxon>Apocrita</taxon>
        <taxon>Aculeata</taxon>
        <taxon>Apoidea</taxon>
        <taxon>Anthophila</taxon>
        <taxon>Apidae</taxon>
        <taxon>Melipona</taxon>
    </lineage>
</organism>
<accession>A0AA40FT98</accession>
<dbReference type="Proteomes" id="UP001177670">
    <property type="component" value="Unassembled WGS sequence"/>
</dbReference>
<evidence type="ECO:0000313" key="2">
    <source>
        <dbReference type="Proteomes" id="UP001177670"/>
    </source>
</evidence>
<dbReference type="EMBL" id="JAHYIQ010000017">
    <property type="protein sequence ID" value="KAK1124818.1"/>
    <property type="molecule type" value="Genomic_DNA"/>
</dbReference>
<gene>
    <name evidence="1" type="ORF">K0M31_006177</name>
</gene>
<proteinExistence type="predicted"/>
<reference evidence="1" key="1">
    <citation type="submission" date="2021-10" db="EMBL/GenBank/DDBJ databases">
        <title>Melipona bicolor Genome sequencing and assembly.</title>
        <authorList>
            <person name="Araujo N.S."/>
            <person name="Arias M.C."/>
        </authorList>
    </citation>
    <scope>NUCLEOTIDE SEQUENCE</scope>
    <source>
        <strain evidence="1">USP_2M_L1-L4_2017</strain>
        <tissue evidence="1">Whole body</tissue>
    </source>
</reference>